<accession>X1LM74</accession>
<gene>
    <name evidence="1" type="ORF">S06H3_35109</name>
</gene>
<feature type="non-terminal residue" evidence="1">
    <location>
        <position position="1"/>
    </location>
</feature>
<reference evidence="1" key="1">
    <citation type="journal article" date="2014" name="Front. Microbiol.">
        <title>High frequency of phylogenetically diverse reductive dehalogenase-homologous genes in deep subseafloor sedimentary metagenomes.</title>
        <authorList>
            <person name="Kawai M."/>
            <person name="Futagami T."/>
            <person name="Toyoda A."/>
            <person name="Takaki Y."/>
            <person name="Nishi S."/>
            <person name="Hori S."/>
            <person name="Arai W."/>
            <person name="Tsubouchi T."/>
            <person name="Morono Y."/>
            <person name="Uchiyama I."/>
            <person name="Ito T."/>
            <person name="Fujiyama A."/>
            <person name="Inagaki F."/>
            <person name="Takami H."/>
        </authorList>
    </citation>
    <scope>NUCLEOTIDE SEQUENCE</scope>
    <source>
        <strain evidence="1">Expedition CK06-06</strain>
    </source>
</reference>
<evidence type="ECO:0000313" key="1">
    <source>
        <dbReference type="EMBL" id="GAI20447.1"/>
    </source>
</evidence>
<protein>
    <submittedName>
        <fullName evidence="1">Uncharacterized protein</fullName>
    </submittedName>
</protein>
<dbReference type="AlphaFoldDB" id="X1LM74"/>
<dbReference type="EMBL" id="BARV01021153">
    <property type="protein sequence ID" value="GAI20447.1"/>
    <property type="molecule type" value="Genomic_DNA"/>
</dbReference>
<name>X1LM74_9ZZZZ</name>
<proteinExistence type="predicted"/>
<sequence length="124" mass="13220">VPLLRLKRSAQSGSKAMAAAYAVVYTESTVSGMAYIVAGAEFDLSNMVAGDVIDVRVRKVVILGGGWVNHDEFQYIGAQPAGHPSKHINPIPDVYGVSIEMRQTAGALISVDMEAFDAKRLGMP</sequence>
<comment type="caution">
    <text evidence="1">The sequence shown here is derived from an EMBL/GenBank/DDBJ whole genome shotgun (WGS) entry which is preliminary data.</text>
</comment>
<organism evidence="1">
    <name type="scientific">marine sediment metagenome</name>
    <dbReference type="NCBI Taxonomy" id="412755"/>
    <lineage>
        <taxon>unclassified sequences</taxon>
        <taxon>metagenomes</taxon>
        <taxon>ecological metagenomes</taxon>
    </lineage>
</organism>